<dbReference type="GO" id="GO:0016787">
    <property type="term" value="F:hydrolase activity"/>
    <property type="evidence" value="ECO:0007669"/>
    <property type="project" value="UniProtKB-KW"/>
</dbReference>
<dbReference type="RefSeq" id="WP_344661628.1">
    <property type="nucleotide sequence ID" value="NZ_BAAAQM010000057.1"/>
</dbReference>
<dbReference type="InterPro" id="IPR011697">
    <property type="entry name" value="Peptidase_C26"/>
</dbReference>
<dbReference type="CDD" id="cd01745">
    <property type="entry name" value="GATase1_2"/>
    <property type="match status" value="1"/>
</dbReference>
<dbReference type="Pfam" id="PF07722">
    <property type="entry name" value="Peptidase_C26"/>
    <property type="match status" value="1"/>
</dbReference>
<dbReference type="PROSITE" id="PS51273">
    <property type="entry name" value="GATASE_TYPE_1"/>
    <property type="match status" value="1"/>
</dbReference>
<dbReference type="InterPro" id="IPR044668">
    <property type="entry name" value="PuuD-like"/>
</dbReference>
<protein>
    <submittedName>
        <fullName evidence="1">Gamma-glutamyl-gamma-aminobutyrate hydrolase family protein</fullName>
    </submittedName>
</protein>
<keyword evidence="2" id="KW-1185">Reference proteome</keyword>
<dbReference type="PANTHER" id="PTHR43235:SF1">
    <property type="entry name" value="GLUTAMINE AMIDOTRANSFERASE PB2B2.05-RELATED"/>
    <property type="match status" value="1"/>
</dbReference>
<dbReference type="PANTHER" id="PTHR43235">
    <property type="entry name" value="GLUTAMINE AMIDOTRANSFERASE PB2B2.05-RELATED"/>
    <property type="match status" value="1"/>
</dbReference>
<reference evidence="2" key="1">
    <citation type="journal article" date="2019" name="Int. J. Syst. Evol. Microbiol.">
        <title>The Global Catalogue of Microorganisms (GCM) 10K type strain sequencing project: providing services to taxonomists for standard genome sequencing and annotation.</title>
        <authorList>
            <consortium name="The Broad Institute Genomics Platform"/>
            <consortium name="The Broad Institute Genome Sequencing Center for Infectious Disease"/>
            <person name="Wu L."/>
            <person name="Ma J."/>
        </authorList>
    </citation>
    <scope>NUCLEOTIDE SEQUENCE [LARGE SCALE GENOMIC DNA]</scope>
    <source>
        <strain evidence="2">JCM 16013</strain>
    </source>
</reference>
<dbReference type="SUPFAM" id="SSF52317">
    <property type="entry name" value="Class I glutamine amidotransferase-like"/>
    <property type="match status" value="1"/>
</dbReference>
<proteinExistence type="predicted"/>
<dbReference type="EMBL" id="BAAAQM010000057">
    <property type="protein sequence ID" value="GAA1996380.1"/>
    <property type="molecule type" value="Genomic_DNA"/>
</dbReference>
<accession>A0ABP5EG37</accession>
<evidence type="ECO:0000313" key="1">
    <source>
        <dbReference type="EMBL" id="GAA1996380.1"/>
    </source>
</evidence>
<name>A0ABP5EG37_9ACTN</name>
<dbReference type="Gene3D" id="3.40.50.880">
    <property type="match status" value="1"/>
</dbReference>
<dbReference type="Proteomes" id="UP001499854">
    <property type="component" value="Unassembled WGS sequence"/>
</dbReference>
<dbReference type="InterPro" id="IPR029062">
    <property type="entry name" value="Class_I_gatase-like"/>
</dbReference>
<organism evidence="1 2">
    <name type="scientific">Catenulispora subtropica</name>
    <dbReference type="NCBI Taxonomy" id="450798"/>
    <lineage>
        <taxon>Bacteria</taxon>
        <taxon>Bacillati</taxon>
        <taxon>Actinomycetota</taxon>
        <taxon>Actinomycetes</taxon>
        <taxon>Catenulisporales</taxon>
        <taxon>Catenulisporaceae</taxon>
        <taxon>Catenulispora</taxon>
    </lineage>
</organism>
<keyword evidence="1" id="KW-0378">Hydrolase</keyword>
<evidence type="ECO:0000313" key="2">
    <source>
        <dbReference type="Proteomes" id="UP001499854"/>
    </source>
</evidence>
<comment type="caution">
    <text evidence="1">The sequence shown here is derived from an EMBL/GenBank/DDBJ whole genome shotgun (WGS) entry which is preliminary data.</text>
</comment>
<sequence>MPAPLIGLSTYQETATWGPWRNVPAALLPHRYVESVTRVGGVPLLLPPHLEAHDEDALRTEGAQVVSVLDGLILTGGPDIDPAGYGAVRHLDTDNPRRDRDAWEYALLAAALERDLPVLAICRGFQLLNAALGGTLRQHLPDEAVFGDAHRQQLGQFAAVRIDLDPAAPPGRHLGAHIIAWCHHHQGIDKLGEGLESTGNAPDGLIEAAWMPKKTFVVGVQWHPEEDSKPELFRSLIEAATRYAKGK</sequence>
<gene>
    <name evidence="1" type="ORF">GCM10009838_71760</name>
</gene>